<feature type="transmembrane region" description="Helical" evidence="4">
    <location>
        <begin position="188"/>
        <end position="207"/>
    </location>
</feature>
<keyword evidence="4" id="KW-0472">Membrane</keyword>
<dbReference type="InterPro" id="IPR050956">
    <property type="entry name" value="2C_system_His_kinase"/>
</dbReference>
<dbReference type="SMART" id="SM00388">
    <property type="entry name" value="HisKA"/>
    <property type="match status" value="1"/>
</dbReference>
<dbReference type="GO" id="GO:0016301">
    <property type="term" value="F:kinase activity"/>
    <property type="evidence" value="ECO:0007669"/>
    <property type="project" value="UniProtKB-KW"/>
</dbReference>
<dbReference type="SUPFAM" id="SSF55874">
    <property type="entry name" value="ATPase domain of HSP90 chaperone/DNA topoisomerase II/histidine kinase"/>
    <property type="match status" value="1"/>
</dbReference>
<dbReference type="Gene3D" id="1.10.287.130">
    <property type="match status" value="1"/>
</dbReference>
<feature type="transmembrane region" description="Helical" evidence="4">
    <location>
        <begin position="15"/>
        <end position="38"/>
    </location>
</feature>
<evidence type="ECO:0000256" key="1">
    <source>
        <dbReference type="ARBA" id="ARBA00000085"/>
    </source>
</evidence>
<keyword evidence="4" id="KW-0812">Transmembrane</keyword>
<evidence type="ECO:0000256" key="4">
    <source>
        <dbReference type="SAM" id="Phobius"/>
    </source>
</evidence>
<dbReference type="InterPro" id="IPR003661">
    <property type="entry name" value="HisK_dim/P_dom"/>
</dbReference>
<reference evidence="7" key="2">
    <citation type="submission" date="2023-07" db="EMBL/GenBank/DDBJ databases">
        <title>Marinomonas vulgaris A79, complete genome.</title>
        <authorList>
            <person name="Ying J.-J."/>
        </authorList>
    </citation>
    <scope>NUCLEOTIDE SEQUENCE [LARGE SCALE GENOMIC DNA]</scope>
    <source>
        <strain evidence="7">A79</strain>
    </source>
</reference>
<evidence type="ECO:0000259" key="5">
    <source>
        <dbReference type="PROSITE" id="PS50109"/>
    </source>
</evidence>
<proteinExistence type="predicted"/>
<dbReference type="PROSITE" id="PS50109">
    <property type="entry name" value="HIS_KIN"/>
    <property type="match status" value="1"/>
</dbReference>
<evidence type="ECO:0000256" key="3">
    <source>
        <dbReference type="ARBA" id="ARBA00022553"/>
    </source>
</evidence>
<protein>
    <recommendedName>
        <fullName evidence="2">histidine kinase</fullName>
        <ecNumber evidence="2">2.7.13.3</ecNumber>
    </recommendedName>
</protein>
<evidence type="ECO:0000313" key="7">
    <source>
        <dbReference type="Proteomes" id="UP000679722"/>
    </source>
</evidence>
<gene>
    <name evidence="6" type="ORF">J9B83_03855</name>
</gene>
<evidence type="ECO:0000313" key="6">
    <source>
        <dbReference type="EMBL" id="MBR7888066.1"/>
    </source>
</evidence>
<reference evidence="6 7" key="1">
    <citation type="submission" date="2021-04" db="EMBL/GenBank/DDBJ databases">
        <authorList>
            <person name="Sun C."/>
        </authorList>
    </citation>
    <scope>NUCLEOTIDE SEQUENCE [LARGE SCALE GENOMIC DNA]</scope>
    <source>
        <strain evidence="6 7">A79</strain>
    </source>
</reference>
<dbReference type="PANTHER" id="PTHR43719:SF28">
    <property type="entry name" value="PEROXIDE STRESS-ACTIVATED HISTIDINE KINASE MAK1-RELATED"/>
    <property type="match status" value="1"/>
</dbReference>
<organism evidence="6 7">
    <name type="scientific">Marinomonas vulgaris</name>
    <dbReference type="NCBI Taxonomy" id="2823372"/>
    <lineage>
        <taxon>Bacteria</taxon>
        <taxon>Pseudomonadati</taxon>
        <taxon>Pseudomonadota</taxon>
        <taxon>Gammaproteobacteria</taxon>
        <taxon>Oceanospirillales</taxon>
        <taxon>Oceanospirillaceae</taxon>
        <taxon>Marinomonas</taxon>
    </lineage>
</organism>
<accession>A0ABS5H8N6</accession>
<keyword evidence="6" id="KW-0808">Transferase</keyword>
<dbReference type="InterPro" id="IPR036097">
    <property type="entry name" value="HisK_dim/P_sf"/>
</dbReference>
<name>A0ABS5H8N6_9GAMM</name>
<dbReference type="Pfam" id="PF02518">
    <property type="entry name" value="HATPase_c"/>
    <property type="match status" value="1"/>
</dbReference>
<dbReference type="InterPro" id="IPR036890">
    <property type="entry name" value="HATPase_C_sf"/>
</dbReference>
<dbReference type="EC" id="2.7.13.3" evidence="2"/>
<dbReference type="SUPFAM" id="SSF47384">
    <property type="entry name" value="Homodimeric domain of signal transducing histidine kinase"/>
    <property type="match status" value="1"/>
</dbReference>
<dbReference type="PANTHER" id="PTHR43719">
    <property type="entry name" value="TWO-COMPONENT HISTIDINE KINASE"/>
    <property type="match status" value="1"/>
</dbReference>
<dbReference type="RefSeq" id="WP_211535418.1">
    <property type="nucleotide sequence ID" value="NZ_JAGSSV010000003.1"/>
</dbReference>
<feature type="domain" description="Histidine kinase" evidence="5">
    <location>
        <begin position="240"/>
        <end position="470"/>
    </location>
</feature>
<sequence length="617" mass="69595">MATHLKPWLTKYKRWLLYAFIALIILITSAVFGIIVYTSDSSKNNGRRVFESALWNALQLQVQTYRFLNYLERLEPHTQAPRDDAFFEYDLLMSRVDLLRRGEVGELVRNFENGRTTRLLNIINGELELLTFQLSKIEIGDYAYLPDLIERIDNIDQQINEFVTLVNKGSNEYITNQRGVLQHNLDNIKLLSTALLICLIILCFFVLRTVDEFRRSVRQNRGLSSTVQSVYDDKASMLAYIHQEIRSPINAVLSVASALKSTTPRDYAALSKHIEESGYQLLNTIEILSDLALIDANKLILSPSTAPLHNNIEACFALLSNQIARKNLQSIVYIDPLLPNELCLDFNRTKDIIVALLENAITHTPSGSVSLQVRASTLSAAALRTTEDSREVGFLQIAIKDTGLGMPRELQHHLRVNPSLPSQQESPTPSQVGLSLALCHRLIYMMKGEMHFSSSAQKGSEFWVDIPYYVSDASHVSKNVPLICPDHTRVLLIETDAHLASVLSLFLSDANMEVMISKDGGLQEDRECELVIIGNTAKFEREGSDALKHWKKHQCPVLSYHPLAIQHPIGTVTPLQFPLMQSQLNLILMTLFPDDRTNHFSHTVPSTPSTQKANNHD</sequence>
<dbReference type="InterPro" id="IPR005467">
    <property type="entry name" value="His_kinase_dom"/>
</dbReference>
<dbReference type="EMBL" id="JAGSSV010000003">
    <property type="protein sequence ID" value="MBR7888066.1"/>
    <property type="molecule type" value="Genomic_DNA"/>
</dbReference>
<keyword evidence="4" id="KW-1133">Transmembrane helix</keyword>
<dbReference type="InterPro" id="IPR004358">
    <property type="entry name" value="Sig_transdc_His_kin-like_C"/>
</dbReference>
<dbReference type="Gene3D" id="3.30.565.10">
    <property type="entry name" value="Histidine kinase-like ATPase, C-terminal domain"/>
    <property type="match status" value="1"/>
</dbReference>
<dbReference type="PRINTS" id="PR00344">
    <property type="entry name" value="BCTRLSENSOR"/>
</dbReference>
<dbReference type="InterPro" id="IPR003594">
    <property type="entry name" value="HATPase_dom"/>
</dbReference>
<keyword evidence="7" id="KW-1185">Reference proteome</keyword>
<comment type="caution">
    <text evidence="6">The sequence shown here is derived from an EMBL/GenBank/DDBJ whole genome shotgun (WGS) entry which is preliminary data.</text>
</comment>
<dbReference type="SMART" id="SM00387">
    <property type="entry name" value="HATPase_c"/>
    <property type="match status" value="1"/>
</dbReference>
<keyword evidence="3" id="KW-0597">Phosphoprotein</keyword>
<comment type="catalytic activity">
    <reaction evidence="1">
        <text>ATP + protein L-histidine = ADP + protein N-phospho-L-histidine.</text>
        <dbReference type="EC" id="2.7.13.3"/>
    </reaction>
</comment>
<evidence type="ECO:0000256" key="2">
    <source>
        <dbReference type="ARBA" id="ARBA00012438"/>
    </source>
</evidence>
<dbReference type="Proteomes" id="UP000679722">
    <property type="component" value="Unassembled WGS sequence"/>
</dbReference>
<keyword evidence="6" id="KW-0418">Kinase</keyword>